<dbReference type="Gene3D" id="6.10.330.20">
    <property type="match status" value="1"/>
</dbReference>
<proteinExistence type="inferred from homology"/>
<organism evidence="9 10">
    <name type="scientific">Malassezia yamatoensis</name>
    <dbReference type="NCBI Taxonomy" id="253288"/>
    <lineage>
        <taxon>Eukaryota</taxon>
        <taxon>Fungi</taxon>
        <taxon>Dikarya</taxon>
        <taxon>Basidiomycota</taxon>
        <taxon>Ustilaginomycotina</taxon>
        <taxon>Malasseziomycetes</taxon>
        <taxon>Malasseziales</taxon>
        <taxon>Malasseziaceae</taxon>
        <taxon>Malassezia</taxon>
    </lineage>
</organism>
<dbReference type="GO" id="GO:0005762">
    <property type="term" value="C:mitochondrial large ribosomal subunit"/>
    <property type="evidence" value="ECO:0007669"/>
    <property type="project" value="TreeGrafter"/>
</dbReference>
<keyword evidence="10" id="KW-1185">Reference proteome</keyword>
<keyword evidence="4" id="KW-0496">Mitochondrion</keyword>
<reference evidence="9 10" key="1">
    <citation type="submission" date="2023-03" db="EMBL/GenBank/DDBJ databases">
        <title>Mating type loci evolution in Malassezia.</title>
        <authorList>
            <person name="Coelho M.A."/>
        </authorList>
    </citation>
    <scope>NUCLEOTIDE SEQUENCE [LARGE SCALE GENOMIC DNA]</scope>
    <source>
        <strain evidence="9 10">CBS 9725</strain>
    </source>
</reference>
<evidence type="ECO:0000256" key="6">
    <source>
        <dbReference type="ARBA" id="ARBA00035289"/>
    </source>
</evidence>
<dbReference type="Pfam" id="PF06984">
    <property type="entry name" value="MRP-L47"/>
    <property type="match status" value="1"/>
</dbReference>
<evidence type="ECO:0000256" key="3">
    <source>
        <dbReference type="ARBA" id="ARBA00022980"/>
    </source>
</evidence>
<dbReference type="GO" id="GO:0003735">
    <property type="term" value="F:structural constituent of ribosome"/>
    <property type="evidence" value="ECO:0007669"/>
    <property type="project" value="InterPro"/>
</dbReference>
<dbReference type="InterPro" id="IPR010729">
    <property type="entry name" value="Ribosomal_uL29_mit"/>
</dbReference>
<dbReference type="InterPro" id="IPR038340">
    <property type="entry name" value="MRP-L47_sf"/>
</dbReference>
<feature type="region of interest" description="Disordered" evidence="8">
    <location>
        <begin position="77"/>
        <end position="98"/>
    </location>
</feature>
<dbReference type="GO" id="GO:0032543">
    <property type="term" value="P:mitochondrial translation"/>
    <property type="evidence" value="ECO:0007669"/>
    <property type="project" value="TreeGrafter"/>
</dbReference>
<comment type="subcellular location">
    <subcellularLocation>
        <location evidence="1">Mitochondrion</location>
    </subcellularLocation>
</comment>
<sequence length="214" mass="24199">MIPRPGPSVRSLAAVTNRQICTSSQCAQAPRPPKLVPYAHVLAGTTPPKTPIDVARIYPDHPLMRFFQRVPVEVPKAGTQGKHSDERDTLQVPQAVTESDLGKDYSSRSWLAPELRRKSSVDLHNLWYVLLIERNRLATSWEEIKRHNAEGAAHMLGESLSYRHHRVRKSMARIKFVLNERRLALIEAQKQVRQESVNLSQSDDGNLFEAQPSA</sequence>
<evidence type="ECO:0000256" key="1">
    <source>
        <dbReference type="ARBA" id="ARBA00004173"/>
    </source>
</evidence>
<accession>A0AAJ6CFP6</accession>
<dbReference type="PANTHER" id="PTHR21183">
    <property type="entry name" value="RIBOSOMAL PROTEIN L47, MITOCHONDRIAL-RELATED"/>
    <property type="match status" value="1"/>
</dbReference>
<dbReference type="PANTHER" id="PTHR21183:SF18">
    <property type="entry name" value="LARGE RIBOSOMAL SUBUNIT PROTEIN UL29M"/>
    <property type="match status" value="1"/>
</dbReference>
<keyword evidence="3 9" id="KW-0689">Ribosomal protein</keyword>
<evidence type="ECO:0000256" key="2">
    <source>
        <dbReference type="ARBA" id="ARBA00009254"/>
    </source>
</evidence>
<protein>
    <recommendedName>
        <fullName evidence="6">Large ribosomal subunit protein uL29m</fullName>
    </recommendedName>
    <alternativeName>
        <fullName evidence="7">54S ribosomal protein L4, mitochondrial</fullName>
    </alternativeName>
</protein>
<keyword evidence="5" id="KW-0687">Ribonucleoprotein</keyword>
<evidence type="ECO:0000313" key="9">
    <source>
        <dbReference type="EMBL" id="WFC97964.1"/>
    </source>
</evidence>
<evidence type="ECO:0000256" key="8">
    <source>
        <dbReference type="SAM" id="MobiDB-lite"/>
    </source>
</evidence>
<name>A0AAJ6CFP6_9BASI</name>
<gene>
    <name evidence="9" type="primary">MRPL4</name>
    <name evidence="9" type="ORF">MYAM1_000684</name>
</gene>
<dbReference type="AlphaFoldDB" id="A0AAJ6CFP6"/>
<evidence type="ECO:0000256" key="4">
    <source>
        <dbReference type="ARBA" id="ARBA00023128"/>
    </source>
</evidence>
<evidence type="ECO:0000256" key="5">
    <source>
        <dbReference type="ARBA" id="ARBA00023274"/>
    </source>
</evidence>
<comment type="similarity">
    <text evidence="2">Belongs to the universal ribosomal protein uL29 family.</text>
</comment>
<dbReference type="Proteomes" id="UP001219567">
    <property type="component" value="Chromosome 1"/>
</dbReference>
<evidence type="ECO:0000313" key="10">
    <source>
        <dbReference type="Proteomes" id="UP001219567"/>
    </source>
</evidence>
<evidence type="ECO:0000256" key="7">
    <source>
        <dbReference type="ARBA" id="ARBA00035399"/>
    </source>
</evidence>
<dbReference type="EMBL" id="CP119943">
    <property type="protein sequence ID" value="WFC97964.1"/>
    <property type="molecule type" value="Genomic_DNA"/>
</dbReference>